<name>A0ABS0A2R5_9FLAO</name>
<dbReference type="InterPro" id="IPR018763">
    <property type="entry name" value="DUF2334"/>
</dbReference>
<dbReference type="Pfam" id="PF10096">
    <property type="entry name" value="DUF2334"/>
    <property type="match status" value="1"/>
</dbReference>
<reference evidence="1 2" key="1">
    <citation type="submission" date="2020-11" db="EMBL/GenBank/DDBJ databases">
        <title>P. mediterranea TC4 genome.</title>
        <authorList>
            <person name="Molmeret M."/>
        </authorList>
    </citation>
    <scope>NUCLEOTIDE SEQUENCE [LARGE SCALE GENOMIC DNA]</scope>
    <source>
        <strain evidence="1 2">TC4</strain>
    </source>
</reference>
<dbReference type="EMBL" id="JADKYU010000197">
    <property type="protein sequence ID" value="MBF4983456.1"/>
    <property type="molecule type" value="Genomic_DNA"/>
</dbReference>
<organism evidence="1 2">
    <name type="scientific">Nonlabens mediterrranea</name>
    <dbReference type="NCBI Taxonomy" id="1419947"/>
    <lineage>
        <taxon>Bacteria</taxon>
        <taxon>Pseudomonadati</taxon>
        <taxon>Bacteroidota</taxon>
        <taxon>Flavobacteriia</taxon>
        <taxon>Flavobacteriales</taxon>
        <taxon>Flavobacteriaceae</taxon>
        <taxon>Nonlabens</taxon>
    </lineage>
</organism>
<comment type="caution">
    <text evidence="1">The sequence shown here is derived from an EMBL/GenBank/DDBJ whole genome shotgun (WGS) entry which is preliminary data.</text>
</comment>
<protein>
    <submittedName>
        <fullName evidence="1">DUF2334 domain-containing protein</fullName>
    </submittedName>
</protein>
<dbReference type="InterPro" id="IPR011330">
    <property type="entry name" value="Glyco_hydro/deAcase_b/a-brl"/>
</dbReference>
<dbReference type="SUPFAM" id="SSF88713">
    <property type="entry name" value="Glycoside hydrolase/deacetylase"/>
    <property type="match status" value="1"/>
</dbReference>
<accession>A0ABS0A2R5</accession>
<sequence length="267" mass="31748">MNVNRAILISFLFTTLFSCSSILKSNETRSKQYVILKLDDLWNEEDLVHNGWIEVINFLNQENIKGTIGIVGNSLETDDNEYFQWIKTRNNEGHEIWNHGFCHCKRLEGEIDIREYRGEGLEEQFESIFKTQNLAKEKLNITLRSFGAPYNSTDKNTIVALEKIPEIKVWLFKENSSQTEKFVINRINEINIEYPVHIPDYEKFKEGYLNHSSEPIIIIQGRPRSWMEDKIRFEEFKKIVLFLKNRNVQFVTPYEYYQIKELKYDSI</sequence>
<evidence type="ECO:0000313" key="2">
    <source>
        <dbReference type="Proteomes" id="UP001194729"/>
    </source>
</evidence>
<dbReference type="Proteomes" id="UP001194729">
    <property type="component" value="Unassembled WGS sequence"/>
</dbReference>
<dbReference type="CDD" id="cd10927">
    <property type="entry name" value="CE4_u3"/>
    <property type="match status" value="1"/>
</dbReference>
<keyword evidence="2" id="KW-1185">Reference proteome</keyword>
<dbReference type="PROSITE" id="PS51257">
    <property type="entry name" value="PROKAR_LIPOPROTEIN"/>
    <property type="match status" value="1"/>
</dbReference>
<gene>
    <name evidence="1" type="ORF">FNJ87_03605</name>
</gene>
<dbReference type="Gene3D" id="3.20.20.370">
    <property type="entry name" value="Glycoside hydrolase/deacetylase"/>
    <property type="match status" value="1"/>
</dbReference>
<evidence type="ECO:0000313" key="1">
    <source>
        <dbReference type="EMBL" id="MBF4983456.1"/>
    </source>
</evidence>
<proteinExistence type="predicted"/>